<keyword evidence="7" id="KW-1185">Reference proteome</keyword>
<dbReference type="Pfam" id="PF00027">
    <property type="entry name" value="cNMP_binding"/>
    <property type="match status" value="1"/>
</dbReference>
<evidence type="ECO:0008006" key="8">
    <source>
        <dbReference type="Google" id="ProtNLM"/>
    </source>
</evidence>
<keyword evidence="3" id="KW-0812">Transmembrane</keyword>
<evidence type="ECO:0000256" key="3">
    <source>
        <dbReference type="SAM" id="Phobius"/>
    </source>
</evidence>
<evidence type="ECO:0000256" key="2">
    <source>
        <dbReference type="SAM" id="MobiDB-lite"/>
    </source>
</evidence>
<dbReference type="InterPro" id="IPR051413">
    <property type="entry name" value="K/Na_HCN_channel"/>
</dbReference>
<keyword evidence="3" id="KW-1133">Transmembrane helix</keyword>
<sequence length="1132" mass="132258">MSLSDLLVDYGESSHSQFGKSLNNLLEDQTKKQFTGPAKFATKIDPLQEGDYTIKPPSMTSFHKVTDNIHPSLSPNSGMIQFSPKTSIIEEKNLMNPQNKEQIKEIGQTTAMTQKEGMNNFIKLVLAKSYFNRFVENMLQKSYVKKLSHFNIYQNTMLDDLRYIDSKHKIHKNLISKICKKLRFVPIFDQSSYLVIGWQLLHILTIIIIFFWTPFNISFGITFDQVVFGTLTVREVEFYFLFSIVVDAFIVINTSYIEKGIIIKQRGKIFINYVNTQGIYDLCSFASMLVAQQFNVDSSNEKIGWQLIPYTIYYCSRQFKLQARVHKLEEFFNFSGWVQDLIELIKLLFMVVYVGHLFACLWHGVAFYQIGFRKTWLETYDVATQDIFTKYNYAFYWSVQTMITVGYGDLTPQNNYERLCANMSMFLACGVFAFSFNSIGLMLSNLNSRQVLYKRSTNLLNSFLTKNQIKIELQSRIRNYYDYIFQEEQEINDEEVSQITTKLSSSLQEELNFEIRFNVMKTNKVLTKFSQKTLRQLSLLIEEVRYSPEDQILLQGTQDDCSLYIITKGTVSVLFQDEPQGRNTRVLSYLEKGESFGEYSFFTGLNRCASAKSIGFSRAYKIPRQSLLTVLQTNQIDLERFCEVRDSILLGENYQPAKLSCYSCKKFNHLIKDCPVLHYVPDKERVIKKEYFPFCQERNLTYKRKRTDRNYYATLLEMKKTIAYIRDFQTRENQADNITIMDEDLDVSYEENDGSPNEQDYSSLSKSYSKISRQQSQNRSYSQYDNNNNNNTKNLQPIQESDDSADSPSPNKRRNMQIKQTLQTAGFGAQDSFQNKIRNDDQDQNLTSFGNATPSIKDENRYTIKNDSLVLPNQIDIQARMNKKRITLVRKQKREESYKPFSSQTKLDINQEREKSLPKKSKMKDPLIDIPVIPSIQSVEHKRDSIDRKDDRRDQKRRTTKTKTNRSRTAKTHKTTKLVQETPTQEISIPVFERQAMSMELEDFEVLKNFSHYFSWNNAKVVVARTMKILLKNLEKRRQNVLQFSFYTFNSLAITKISRIKRKLKLIEDPPLEKKSVHPLNKTIKGRRTSKRSTQADDITGLFQKKPQFGTQIQVLQGISLSRFSRNDLDFR</sequence>
<dbReference type="PROSITE" id="PS50042">
    <property type="entry name" value="CNMP_BINDING_3"/>
    <property type="match status" value="1"/>
</dbReference>
<feature type="transmembrane region" description="Helical" evidence="3">
    <location>
        <begin position="347"/>
        <end position="370"/>
    </location>
</feature>
<evidence type="ECO:0000313" key="6">
    <source>
        <dbReference type="EMBL" id="CAD8190605.1"/>
    </source>
</evidence>
<dbReference type="EMBL" id="CAJJDO010000097">
    <property type="protein sequence ID" value="CAD8190605.1"/>
    <property type="molecule type" value="Genomic_DNA"/>
</dbReference>
<proteinExistence type="predicted"/>
<dbReference type="AlphaFoldDB" id="A0A8S1WQD8"/>
<feature type="domain" description="Cyclic nucleotide-binding" evidence="4">
    <location>
        <begin position="525"/>
        <end position="631"/>
    </location>
</feature>
<dbReference type="InterPro" id="IPR001878">
    <property type="entry name" value="Znf_CCHC"/>
</dbReference>
<dbReference type="Pfam" id="PF07885">
    <property type="entry name" value="Ion_trans_2"/>
    <property type="match status" value="1"/>
</dbReference>
<dbReference type="SMART" id="SM00100">
    <property type="entry name" value="cNMP"/>
    <property type="match status" value="1"/>
</dbReference>
<feature type="compositionally biased region" description="Low complexity" evidence="2">
    <location>
        <begin position="761"/>
        <end position="791"/>
    </location>
</feature>
<evidence type="ECO:0000313" key="7">
    <source>
        <dbReference type="Proteomes" id="UP000689195"/>
    </source>
</evidence>
<keyword evidence="3" id="KW-0472">Membrane</keyword>
<dbReference type="GO" id="GO:0008270">
    <property type="term" value="F:zinc ion binding"/>
    <property type="evidence" value="ECO:0007669"/>
    <property type="project" value="UniProtKB-KW"/>
</dbReference>
<evidence type="ECO:0000256" key="1">
    <source>
        <dbReference type="PROSITE-ProRule" id="PRU00047"/>
    </source>
</evidence>
<keyword evidence="1" id="KW-0862">Zinc</keyword>
<gene>
    <name evidence="6" type="ORF">PPENT_87.1.T0970022</name>
</gene>
<dbReference type="PANTHER" id="PTHR45689">
    <property type="entry name" value="I[[H]] CHANNEL, ISOFORM E"/>
    <property type="match status" value="1"/>
</dbReference>
<feature type="region of interest" description="Disordered" evidence="2">
    <location>
        <begin position="748"/>
        <end position="813"/>
    </location>
</feature>
<accession>A0A8S1WQD8</accession>
<dbReference type="GO" id="GO:0035725">
    <property type="term" value="P:sodium ion transmembrane transport"/>
    <property type="evidence" value="ECO:0007669"/>
    <property type="project" value="TreeGrafter"/>
</dbReference>
<feature type="compositionally biased region" description="Basic residues" evidence="2">
    <location>
        <begin position="955"/>
        <end position="976"/>
    </location>
</feature>
<protein>
    <recommendedName>
        <fullName evidence="8">Cyclic nucleotide-binding domain-containing protein</fullName>
    </recommendedName>
</protein>
<dbReference type="GO" id="GO:0098855">
    <property type="term" value="C:HCN channel complex"/>
    <property type="evidence" value="ECO:0007669"/>
    <property type="project" value="TreeGrafter"/>
</dbReference>
<dbReference type="PROSITE" id="PS50158">
    <property type="entry name" value="ZF_CCHC"/>
    <property type="match status" value="1"/>
</dbReference>
<feature type="compositionally biased region" description="Basic and acidic residues" evidence="2">
    <location>
        <begin position="939"/>
        <end position="954"/>
    </location>
</feature>
<feature type="region of interest" description="Disordered" evidence="2">
    <location>
        <begin position="891"/>
        <end position="980"/>
    </location>
</feature>
<organism evidence="6 7">
    <name type="scientific">Paramecium pentaurelia</name>
    <dbReference type="NCBI Taxonomy" id="43138"/>
    <lineage>
        <taxon>Eukaryota</taxon>
        <taxon>Sar</taxon>
        <taxon>Alveolata</taxon>
        <taxon>Ciliophora</taxon>
        <taxon>Intramacronucleata</taxon>
        <taxon>Oligohymenophorea</taxon>
        <taxon>Peniculida</taxon>
        <taxon>Parameciidae</taxon>
        <taxon>Paramecium</taxon>
    </lineage>
</organism>
<dbReference type="InterPro" id="IPR013099">
    <property type="entry name" value="K_chnl_dom"/>
</dbReference>
<feature type="transmembrane region" description="Helical" evidence="3">
    <location>
        <begin position="238"/>
        <end position="257"/>
    </location>
</feature>
<feature type="transmembrane region" description="Helical" evidence="3">
    <location>
        <begin position="425"/>
        <end position="446"/>
    </location>
</feature>
<keyword evidence="1" id="KW-0479">Metal-binding</keyword>
<comment type="caution">
    <text evidence="6">The sequence shown here is derived from an EMBL/GenBank/DDBJ whole genome shotgun (WGS) entry which is preliminary data.</text>
</comment>
<dbReference type="InterPro" id="IPR000595">
    <property type="entry name" value="cNMP-bd_dom"/>
</dbReference>
<feature type="compositionally biased region" description="Basic and acidic residues" evidence="2">
    <location>
        <begin position="909"/>
        <end position="927"/>
    </location>
</feature>
<name>A0A8S1WQD8_9CILI</name>
<dbReference type="GO" id="GO:0003254">
    <property type="term" value="P:regulation of membrane depolarization"/>
    <property type="evidence" value="ECO:0007669"/>
    <property type="project" value="TreeGrafter"/>
</dbReference>
<feature type="transmembrane region" description="Helical" evidence="3">
    <location>
        <begin position="193"/>
        <end position="213"/>
    </location>
</feature>
<reference evidence="6" key="1">
    <citation type="submission" date="2021-01" db="EMBL/GenBank/DDBJ databases">
        <authorList>
            <consortium name="Genoscope - CEA"/>
            <person name="William W."/>
        </authorList>
    </citation>
    <scope>NUCLEOTIDE SEQUENCE</scope>
</reference>
<feature type="domain" description="CCHC-type" evidence="5">
    <location>
        <begin position="661"/>
        <end position="675"/>
    </location>
</feature>
<dbReference type="GO" id="GO:0005249">
    <property type="term" value="F:voltage-gated potassium channel activity"/>
    <property type="evidence" value="ECO:0007669"/>
    <property type="project" value="TreeGrafter"/>
</dbReference>
<keyword evidence="1" id="KW-0863">Zinc-finger</keyword>
<dbReference type="GO" id="GO:0003676">
    <property type="term" value="F:nucleic acid binding"/>
    <property type="evidence" value="ECO:0007669"/>
    <property type="project" value="InterPro"/>
</dbReference>
<dbReference type="PANTHER" id="PTHR45689:SF5">
    <property type="entry name" value="I[[H]] CHANNEL, ISOFORM E"/>
    <property type="match status" value="1"/>
</dbReference>
<evidence type="ECO:0000259" key="5">
    <source>
        <dbReference type="PROSITE" id="PS50158"/>
    </source>
</evidence>
<evidence type="ECO:0000259" key="4">
    <source>
        <dbReference type="PROSITE" id="PS50042"/>
    </source>
</evidence>
<dbReference type="Proteomes" id="UP000689195">
    <property type="component" value="Unassembled WGS sequence"/>
</dbReference>
<dbReference type="CDD" id="cd00038">
    <property type="entry name" value="CAP_ED"/>
    <property type="match status" value="1"/>
</dbReference>
<dbReference type="OrthoDB" id="291106at2759"/>